<dbReference type="Gene3D" id="3.40.50.300">
    <property type="entry name" value="P-loop containing nucleotide triphosphate hydrolases"/>
    <property type="match status" value="1"/>
</dbReference>
<gene>
    <name evidence="2" type="ORF">B2A_08949</name>
</gene>
<accession>T0ZP45</accession>
<feature type="non-terminal residue" evidence="2">
    <location>
        <position position="1"/>
    </location>
</feature>
<feature type="non-terminal residue" evidence="2">
    <location>
        <position position="181"/>
    </location>
</feature>
<reference evidence="2" key="2">
    <citation type="journal article" date="2014" name="ISME J.">
        <title>Microbial stratification in low pH oxic and suboxic macroscopic growths along an acid mine drainage.</title>
        <authorList>
            <person name="Mendez-Garcia C."/>
            <person name="Mesa V."/>
            <person name="Sprenger R.R."/>
            <person name="Richter M."/>
            <person name="Diez M.S."/>
            <person name="Solano J."/>
            <person name="Bargiela R."/>
            <person name="Golyshina O.V."/>
            <person name="Manteca A."/>
            <person name="Ramos J.L."/>
            <person name="Gallego J.R."/>
            <person name="Llorente I."/>
            <person name="Martins Dos Santos V.A."/>
            <person name="Jensen O.N."/>
            <person name="Pelaez A.I."/>
            <person name="Sanchez J."/>
            <person name="Ferrer M."/>
        </authorList>
    </citation>
    <scope>NUCLEOTIDE SEQUENCE</scope>
</reference>
<dbReference type="CDD" id="cd18785">
    <property type="entry name" value="SF2_C"/>
    <property type="match status" value="1"/>
</dbReference>
<dbReference type="AlphaFoldDB" id="T0ZP45"/>
<sequence>PSDAVLFLTPRNSQVDVVQSVGRVMRNSPGKQRGYIVLPVVIPAGVEPHDALNDNQTYKVVWQVLQALRSHDDRFDAIVNKLDLMGKDTSKIEVVAITDKIQKKPAATRKQAKRTGQAKRHHHLGEAIPHQIAEQVPIPFEIGEIERAIVARLVQKVGNRHHWEDWANDIAKIARTHIARI</sequence>
<evidence type="ECO:0000313" key="2">
    <source>
        <dbReference type="EMBL" id="EQD46277.1"/>
    </source>
</evidence>
<proteinExistence type="predicted"/>
<comment type="caution">
    <text evidence="2">The sequence shown here is derived from an EMBL/GenBank/DDBJ whole genome shotgun (WGS) entry which is preliminary data.</text>
</comment>
<dbReference type="EMBL" id="AUZZ01006459">
    <property type="protein sequence ID" value="EQD46277.1"/>
    <property type="molecule type" value="Genomic_DNA"/>
</dbReference>
<feature type="compositionally biased region" description="Basic residues" evidence="1">
    <location>
        <begin position="107"/>
        <end position="123"/>
    </location>
</feature>
<feature type="region of interest" description="Disordered" evidence="1">
    <location>
        <begin position="107"/>
        <end position="128"/>
    </location>
</feature>
<protein>
    <submittedName>
        <fullName evidence="2">Type III restriction protein res subunit</fullName>
    </submittedName>
</protein>
<organism evidence="2">
    <name type="scientific">mine drainage metagenome</name>
    <dbReference type="NCBI Taxonomy" id="410659"/>
    <lineage>
        <taxon>unclassified sequences</taxon>
        <taxon>metagenomes</taxon>
        <taxon>ecological metagenomes</taxon>
    </lineage>
</organism>
<dbReference type="InterPro" id="IPR027417">
    <property type="entry name" value="P-loop_NTPase"/>
</dbReference>
<name>T0ZP45_9ZZZZ</name>
<reference evidence="2" key="1">
    <citation type="submission" date="2013-08" db="EMBL/GenBank/DDBJ databases">
        <authorList>
            <person name="Mendez C."/>
            <person name="Richter M."/>
            <person name="Ferrer M."/>
            <person name="Sanchez J."/>
        </authorList>
    </citation>
    <scope>NUCLEOTIDE SEQUENCE</scope>
</reference>
<evidence type="ECO:0000256" key="1">
    <source>
        <dbReference type="SAM" id="MobiDB-lite"/>
    </source>
</evidence>